<evidence type="ECO:0000256" key="2">
    <source>
        <dbReference type="ARBA" id="ARBA00022553"/>
    </source>
</evidence>
<sequence>MNTNKVLFVDDEVNILNSIKRCIIEQDYEAIFATNANKAIDILKSQEISVLVTDMRMPLGNGLDLLKTCKNISPLTVRVVLSGYISVPQILAAINTGEVFRFITKPWEDDEQFIPAINSALDYYNLKKEREILREELKQKNKIYENLMKESKDIIDNIHDDVLNIKNLSDSILDFLMGFCSQAKGKIKVATVMENYILLVKDIYLGYLDTIPSQNITFKICKLKRDISKYKSLYKEVIVDNDDFNHEGNYKLILYITSTIIKEIMKDSFGTNLKIIISSYPSLKILMEFDKNIENQNISLKLIVNMLNSFIKRCGGKVYFDENKNIVIEGNTKI</sequence>
<accession>A0A9P2LLN3</accession>
<dbReference type="SUPFAM" id="SSF52172">
    <property type="entry name" value="CheY-like"/>
    <property type="match status" value="1"/>
</dbReference>
<feature type="domain" description="Response regulatory" evidence="6">
    <location>
        <begin position="5"/>
        <end position="120"/>
    </location>
</feature>
<dbReference type="InterPro" id="IPR050595">
    <property type="entry name" value="Bact_response_regulator"/>
</dbReference>
<keyword evidence="5" id="KW-0175">Coiled coil</keyword>
<dbReference type="CDD" id="cd17569">
    <property type="entry name" value="REC_HupR-like"/>
    <property type="match status" value="1"/>
</dbReference>
<dbReference type="Proteomes" id="UP000006160">
    <property type="component" value="Unassembled WGS sequence"/>
</dbReference>
<evidence type="ECO:0000256" key="1">
    <source>
        <dbReference type="ARBA" id="ARBA00018672"/>
    </source>
</evidence>
<dbReference type="PANTHER" id="PTHR44591">
    <property type="entry name" value="STRESS RESPONSE REGULATOR PROTEIN 1"/>
    <property type="match status" value="1"/>
</dbReference>
<gene>
    <name evidence="7" type="ORF">CLG_B1241</name>
</gene>
<comment type="function">
    <text evidence="3">May play the central regulatory role in sporulation. It may be an element of the effector pathway responsible for the activation of sporulation genes in response to nutritional stress. Spo0A may act in concert with spo0H (a sigma factor) to control the expression of some genes that are critical to the sporulation process.</text>
</comment>
<feature type="modified residue" description="4-aspartylphosphate" evidence="4">
    <location>
        <position position="54"/>
    </location>
</feature>
<protein>
    <recommendedName>
        <fullName evidence="1">Stage 0 sporulation protein A homolog</fullName>
    </recommendedName>
</protein>
<keyword evidence="2 4" id="KW-0597">Phosphoprotein</keyword>
<evidence type="ECO:0000313" key="8">
    <source>
        <dbReference type="Proteomes" id="UP000006160"/>
    </source>
</evidence>
<organism evidence="7 8">
    <name type="scientific">Clostridium botulinum D str. 1873</name>
    <dbReference type="NCBI Taxonomy" id="592027"/>
    <lineage>
        <taxon>Bacteria</taxon>
        <taxon>Bacillati</taxon>
        <taxon>Bacillota</taxon>
        <taxon>Clostridia</taxon>
        <taxon>Eubacteriales</taxon>
        <taxon>Clostridiaceae</taxon>
        <taxon>Clostridium</taxon>
    </lineage>
</organism>
<feature type="coiled-coil region" evidence="5">
    <location>
        <begin position="123"/>
        <end position="154"/>
    </location>
</feature>
<evidence type="ECO:0000256" key="5">
    <source>
        <dbReference type="SAM" id="Coils"/>
    </source>
</evidence>
<dbReference type="AlphaFoldDB" id="A0A9P2LLN3"/>
<dbReference type="InterPro" id="IPR001789">
    <property type="entry name" value="Sig_transdc_resp-reg_receiver"/>
</dbReference>
<dbReference type="Pfam" id="PF00072">
    <property type="entry name" value="Response_reg"/>
    <property type="match status" value="1"/>
</dbReference>
<dbReference type="EMBL" id="ACSJ01000007">
    <property type="protein sequence ID" value="EES91749.1"/>
    <property type="molecule type" value="Genomic_DNA"/>
</dbReference>
<dbReference type="Gene3D" id="3.40.50.2300">
    <property type="match status" value="1"/>
</dbReference>
<dbReference type="PROSITE" id="PS50110">
    <property type="entry name" value="RESPONSE_REGULATORY"/>
    <property type="match status" value="1"/>
</dbReference>
<dbReference type="SMART" id="SM00448">
    <property type="entry name" value="REC"/>
    <property type="match status" value="1"/>
</dbReference>
<dbReference type="GO" id="GO:0000160">
    <property type="term" value="P:phosphorelay signal transduction system"/>
    <property type="evidence" value="ECO:0007669"/>
    <property type="project" value="InterPro"/>
</dbReference>
<dbReference type="RefSeq" id="WP_003376838.1">
    <property type="nucleotide sequence ID" value="NZ_ACSJ01000007.1"/>
</dbReference>
<evidence type="ECO:0000259" key="6">
    <source>
        <dbReference type="PROSITE" id="PS50110"/>
    </source>
</evidence>
<dbReference type="InterPro" id="IPR011006">
    <property type="entry name" value="CheY-like_superfamily"/>
</dbReference>
<evidence type="ECO:0000313" key="7">
    <source>
        <dbReference type="EMBL" id="EES91749.1"/>
    </source>
</evidence>
<dbReference type="GeneID" id="66319951"/>
<proteinExistence type="predicted"/>
<dbReference type="PANTHER" id="PTHR44591:SF19">
    <property type="entry name" value="TWO-COMPONENT RESPONSE REGULATOR-RELATED"/>
    <property type="match status" value="1"/>
</dbReference>
<evidence type="ECO:0000256" key="3">
    <source>
        <dbReference type="ARBA" id="ARBA00024867"/>
    </source>
</evidence>
<name>A0A9P2LLN3_CLOBO</name>
<comment type="caution">
    <text evidence="7">The sequence shown here is derived from an EMBL/GenBank/DDBJ whole genome shotgun (WGS) entry which is preliminary data.</text>
</comment>
<reference evidence="7 8" key="1">
    <citation type="submission" date="2009-10" db="EMBL/GenBank/DDBJ databases">
        <authorList>
            <person name="Shrivastava S."/>
            <person name="Brinkac L.B."/>
            <person name="Brown J.L."/>
            <person name="Bruce D.B."/>
            <person name="Detter C."/>
            <person name="Green L.D."/>
            <person name="Munk C.A."/>
            <person name="Rogers Y.C."/>
            <person name="Tapia R."/>
            <person name="Saunders E.S."/>
            <person name="Sims D.R."/>
            <person name="Smith L.A."/>
            <person name="Smith T.J."/>
            <person name="Sutton G."/>
            <person name="Brettin T."/>
        </authorList>
    </citation>
    <scope>NUCLEOTIDE SEQUENCE [LARGE SCALE GENOMIC DNA]</scope>
    <source>
        <strain evidence="8">D str. 1873</strain>
    </source>
</reference>
<evidence type="ECO:0000256" key="4">
    <source>
        <dbReference type="PROSITE-ProRule" id="PRU00169"/>
    </source>
</evidence>